<feature type="domain" description="Leucine-binding protein" evidence="4">
    <location>
        <begin position="46"/>
        <end position="401"/>
    </location>
</feature>
<keyword evidence="6" id="KW-1185">Reference proteome</keyword>
<evidence type="ECO:0000256" key="2">
    <source>
        <dbReference type="ARBA" id="ARBA00022729"/>
    </source>
</evidence>
<feature type="signal peptide" evidence="3">
    <location>
        <begin position="1"/>
        <end position="31"/>
    </location>
</feature>
<feature type="chain" id="PRO_5040998394" evidence="3">
    <location>
        <begin position="32"/>
        <end position="439"/>
    </location>
</feature>
<proteinExistence type="inferred from homology"/>
<reference evidence="5" key="1">
    <citation type="submission" date="2023-03" db="EMBL/GenBank/DDBJ databases">
        <title>Amycolatopsis taiwanensis NBRC 103393.</title>
        <authorList>
            <person name="Ichikawa N."/>
            <person name="Sato H."/>
            <person name="Tonouchi N."/>
        </authorList>
    </citation>
    <scope>NUCLEOTIDE SEQUENCE</scope>
    <source>
        <strain evidence="5">NBRC 103393</strain>
    </source>
</reference>
<dbReference type="CDD" id="cd06343">
    <property type="entry name" value="PBP1_ABC_ligand_binding-like"/>
    <property type="match status" value="1"/>
</dbReference>
<comment type="caution">
    <text evidence="5">The sequence shown here is derived from an EMBL/GenBank/DDBJ whole genome shotgun (WGS) entry which is preliminary data.</text>
</comment>
<evidence type="ECO:0000259" key="4">
    <source>
        <dbReference type="Pfam" id="PF13458"/>
    </source>
</evidence>
<keyword evidence="2 3" id="KW-0732">Signal</keyword>
<dbReference type="AlphaFoldDB" id="A0A9W6R5D0"/>
<dbReference type="Proteomes" id="UP001165136">
    <property type="component" value="Unassembled WGS sequence"/>
</dbReference>
<sequence length="439" mass="45842">MAVPGNWPILKHRSTTVTLTAALALALSACAGSGGGGSTPGITDSTVTIGGTLPLTGTAAPGYSEQGPAAKAFFDYVNANGGVNGRQITFKYLDDAYNPANTVTLTKQLVLQDNVFAMLGSLGTPTHTKVVDFLNSSRVPDLFVASGCTCWDQPQQHPYTYGWQPDYTVEGKILGDYVKKNLAGKKVAYFYQDDDFGHDGMKGLDKYIDPASVVTRQPYQPGNTDIAPQVSAIARSGADVVVLETIPAYTALFKLGALKLGYNPQLVVSSVGADPTTVSGLLENFAKQAGTAVNGADLIEGLVTSAYLPATSDLSNSWTALFKKIHDQYIPNVPFDGNVVYAMAYAYTFVQALQAAGKTPTRQGLIDGLNKGGFTGPGLVPFRYSAASHAGYTGGQIATIHGGQQVFSGTALTTDDGDGPIVPYTVTPPPAPANGLPPA</sequence>
<protein>
    <submittedName>
        <fullName evidence="5">ABC transporter substrate-binding protein</fullName>
    </submittedName>
</protein>
<accession>A0A9W6R5D0</accession>
<evidence type="ECO:0000256" key="3">
    <source>
        <dbReference type="SAM" id="SignalP"/>
    </source>
</evidence>
<dbReference type="Gene3D" id="3.40.50.2300">
    <property type="match status" value="2"/>
</dbReference>
<evidence type="ECO:0000256" key="1">
    <source>
        <dbReference type="ARBA" id="ARBA00010062"/>
    </source>
</evidence>
<name>A0A9W6R5D0_9PSEU</name>
<dbReference type="SUPFAM" id="SSF53822">
    <property type="entry name" value="Periplasmic binding protein-like I"/>
    <property type="match status" value="1"/>
</dbReference>
<dbReference type="RefSeq" id="WP_052372921.1">
    <property type="nucleotide sequence ID" value="NZ_BSTI01000017.1"/>
</dbReference>
<dbReference type="PANTHER" id="PTHR47235:SF1">
    <property type="entry name" value="BLR6548 PROTEIN"/>
    <property type="match status" value="1"/>
</dbReference>
<dbReference type="InterPro" id="IPR028082">
    <property type="entry name" value="Peripla_BP_I"/>
</dbReference>
<evidence type="ECO:0000313" key="6">
    <source>
        <dbReference type="Proteomes" id="UP001165136"/>
    </source>
</evidence>
<gene>
    <name evidence="5" type="primary">livK</name>
    <name evidence="5" type="ORF">Atai01_61770</name>
</gene>
<evidence type="ECO:0000313" key="5">
    <source>
        <dbReference type="EMBL" id="GLY69558.1"/>
    </source>
</evidence>
<dbReference type="InterPro" id="IPR028081">
    <property type="entry name" value="Leu-bd"/>
</dbReference>
<dbReference type="EMBL" id="BSTI01000017">
    <property type="protein sequence ID" value="GLY69558.1"/>
    <property type="molecule type" value="Genomic_DNA"/>
</dbReference>
<dbReference type="PANTHER" id="PTHR47235">
    <property type="entry name" value="BLR6548 PROTEIN"/>
    <property type="match status" value="1"/>
</dbReference>
<organism evidence="5 6">
    <name type="scientific">Amycolatopsis taiwanensis</name>
    <dbReference type="NCBI Taxonomy" id="342230"/>
    <lineage>
        <taxon>Bacteria</taxon>
        <taxon>Bacillati</taxon>
        <taxon>Actinomycetota</taxon>
        <taxon>Actinomycetes</taxon>
        <taxon>Pseudonocardiales</taxon>
        <taxon>Pseudonocardiaceae</taxon>
        <taxon>Amycolatopsis</taxon>
    </lineage>
</organism>
<comment type="similarity">
    <text evidence="1">Belongs to the leucine-binding protein family.</text>
</comment>
<dbReference type="Pfam" id="PF13458">
    <property type="entry name" value="Peripla_BP_6"/>
    <property type="match status" value="1"/>
</dbReference>